<comment type="caution">
    <text evidence="1">The sequence shown here is derived from an EMBL/GenBank/DDBJ whole genome shotgun (WGS) entry which is preliminary data.</text>
</comment>
<dbReference type="RefSeq" id="WP_110311698.1">
    <property type="nucleotide sequence ID" value="NZ_QICL01000023.1"/>
</dbReference>
<reference evidence="1 2" key="1">
    <citation type="submission" date="2018-03" db="EMBL/GenBank/DDBJ databases">
        <title>Genomic Encyclopedia of Archaeal and Bacterial Type Strains, Phase II (KMG-II): from individual species to whole genera.</title>
        <authorList>
            <person name="Goeker M."/>
        </authorList>
    </citation>
    <scope>NUCLEOTIDE SEQUENCE [LARGE SCALE GENOMIC DNA]</scope>
    <source>
        <strain evidence="1 2">DSM 100214</strain>
    </source>
</reference>
<protein>
    <submittedName>
        <fullName evidence="1">Putative DsbA family dithiol-disulfide isomerase</fullName>
    </submittedName>
</protein>
<organism evidence="1 2">
    <name type="scientific">Dysgonomonas alginatilytica</name>
    <dbReference type="NCBI Taxonomy" id="1605892"/>
    <lineage>
        <taxon>Bacteria</taxon>
        <taxon>Pseudomonadati</taxon>
        <taxon>Bacteroidota</taxon>
        <taxon>Bacteroidia</taxon>
        <taxon>Bacteroidales</taxon>
        <taxon>Dysgonomonadaceae</taxon>
        <taxon>Dysgonomonas</taxon>
    </lineage>
</organism>
<dbReference type="Pfam" id="PF13743">
    <property type="entry name" value="Thioredoxin_5"/>
    <property type="match status" value="1"/>
</dbReference>
<evidence type="ECO:0000313" key="2">
    <source>
        <dbReference type="Proteomes" id="UP000247973"/>
    </source>
</evidence>
<dbReference type="EMBL" id="QICL01000023">
    <property type="protein sequence ID" value="PXV61983.1"/>
    <property type="molecule type" value="Genomic_DNA"/>
</dbReference>
<name>A0A2V3PKK0_9BACT</name>
<dbReference type="PANTHER" id="PTHR13887">
    <property type="entry name" value="GLUTATHIONE S-TRANSFERASE KAPPA"/>
    <property type="match status" value="1"/>
</dbReference>
<dbReference type="PANTHER" id="PTHR13887:SF47">
    <property type="entry name" value="CLPXP ADAPTER PROTEIN SPXH"/>
    <property type="match status" value="1"/>
</dbReference>
<accession>A0A2V3PKK0</accession>
<dbReference type="Proteomes" id="UP000247973">
    <property type="component" value="Unassembled WGS sequence"/>
</dbReference>
<keyword evidence="2" id="KW-1185">Reference proteome</keyword>
<gene>
    <name evidence="1" type="ORF">CLV62_12326</name>
</gene>
<evidence type="ECO:0000313" key="1">
    <source>
        <dbReference type="EMBL" id="PXV61983.1"/>
    </source>
</evidence>
<dbReference type="Gene3D" id="1.10.472.60">
    <property type="entry name" value="putative protein disulfide isomerase domain"/>
    <property type="match status" value="1"/>
</dbReference>
<dbReference type="Gene3D" id="3.40.30.10">
    <property type="entry name" value="Glutaredoxin"/>
    <property type="match status" value="1"/>
</dbReference>
<dbReference type="InterPro" id="IPR036249">
    <property type="entry name" value="Thioredoxin-like_sf"/>
</dbReference>
<dbReference type="GO" id="GO:0016853">
    <property type="term" value="F:isomerase activity"/>
    <property type="evidence" value="ECO:0007669"/>
    <property type="project" value="UniProtKB-KW"/>
</dbReference>
<dbReference type="CDD" id="cd03025">
    <property type="entry name" value="DsbA_FrnE_like"/>
    <property type="match status" value="1"/>
</dbReference>
<dbReference type="AlphaFoldDB" id="A0A2V3PKK0"/>
<sequence length="306" mass="34752">METKNPILCDPETGFCEIPGINTNKEALNNPQVKEKTVRLVYFTDPICSSCWGIEGQLRKLKLEYGHELTIDYRMGGLLPSFDNNYNSGGITKPADVAVHWDHASDYYQMPIDGNVWLEDPLSSSYPPSIAFKAAQLQSEEKAVAFLRSMREMLFLQKKNISKWEVLAEAARLSGLDITKLKDDYEGKAQTLFQEDLNLSREMGVRGFPTIYFFNDTGLQEVVSGSKPYESYEKAILKSFPEVKRTDYSKDALELVHKFGSITIKELSVLAEISMSDAEKELLRLQNENKLAVIVSRKGNLWRLKE</sequence>
<dbReference type="SUPFAM" id="SSF52833">
    <property type="entry name" value="Thioredoxin-like"/>
    <property type="match status" value="1"/>
</dbReference>
<dbReference type="OrthoDB" id="9813770at2"/>
<keyword evidence="1" id="KW-0413">Isomerase</keyword>
<proteinExistence type="predicted"/>